<dbReference type="AlphaFoldDB" id="A0AAW1DC67"/>
<evidence type="ECO:0000256" key="12">
    <source>
        <dbReference type="ARBA" id="ARBA00037890"/>
    </source>
</evidence>
<dbReference type="Proteomes" id="UP001461498">
    <property type="component" value="Unassembled WGS sequence"/>
</dbReference>
<evidence type="ECO:0000256" key="14">
    <source>
        <dbReference type="ARBA" id="ARBA00048570"/>
    </source>
</evidence>
<keyword evidence="7" id="KW-0443">Lipid metabolism</keyword>
<comment type="catalytic activity">
    <reaction evidence="9">
        <text>1-hexadecanoyl-2-(4Z,7Z,10Z,13Z,16Z,19Z-docosahexaenoyl)-sn-glycerol + CDP-choline = 1-hexadecanoyl-2-(4Z,7Z,10Z,13Z,16Z,19Z-docosahexaenoyl)-sn-glycero-3-phosphocholine + CMP + H(+)</text>
        <dbReference type="Rhea" id="RHEA:54332"/>
        <dbReference type="ChEBI" id="CHEBI:15378"/>
        <dbReference type="ChEBI" id="CHEBI:58779"/>
        <dbReference type="ChEBI" id="CHEBI:60377"/>
        <dbReference type="ChEBI" id="CHEBI:74963"/>
        <dbReference type="ChEBI" id="CHEBI:82949"/>
    </reaction>
    <physiologicalReaction direction="left-to-right" evidence="9">
        <dbReference type="Rhea" id="RHEA:54333"/>
    </physiologicalReaction>
</comment>
<evidence type="ECO:0000256" key="4">
    <source>
        <dbReference type="ARBA" id="ARBA00022692"/>
    </source>
</evidence>
<comment type="pathway">
    <text evidence="12">Phospholipid metabolism; phosphatidylcholine biosynthesis; phosphatidylcholine from phosphocholine: step 2/2.</text>
</comment>
<keyword evidence="4 16" id="KW-0812">Transmembrane</keyword>
<comment type="caution">
    <text evidence="17">The sequence shown here is derived from an EMBL/GenBank/DDBJ whole genome shotgun (WGS) entry which is preliminary data.</text>
</comment>
<name>A0AAW1DC67_9HEMI</name>
<feature type="transmembrane region" description="Helical" evidence="16">
    <location>
        <begin position="285"/>
        <end position="305"/>
    </location>
</feature>
<comment type="catalytic activity">
    <reaction evidence="10">
        <text>1,2-dioctanoyl-sn-glycerol + CDP-choline = 1,2-dioctanoyl-sn-glycero-3-phosphocholine + CMP + H(+)</text>
        <dbReference type="Rhea" id="RHEA:54232"/>
        <dbReference type="ChEBI" id="CHEBI:15378"/>
        <dbReference type="ChEBI" id="CHEBI:58779"/>
        <dbReference type="ChEBI" id="CHEBI:60377"/>
        <dbReference type="ChEBI" id="CHEBI:76979"/>
        <dbReference type="ChEBI" id="CHEBI:78228"/>
    </reaction>
    <physiologicalReaction direction="left-to-right" evidence="10">
        <dbReference type="Rhea" id="RHEA:54233"/>
    </physiologicalReaction>
</comment>
<dbReference type="GO" id="GO:0006646">
    <property type="term" value="P:phosphatidylethanolamine biosynthetic process"/>
    <property type="evidence" value="ECO:0007669"/>
    <property type="project" value="TreeGrafter"/>
</dbReference>
<feature type="transmembrane region" description="Helical" evidence="16">
    <location>
        <begin position="149"/>
        <end position="169"/>
    </location>
</feature>
<comment type="catalytic activity">
    <reaction evidence="14">
        <text>CDP-choline + a 1,2-diacyl-sn-glycerol = a 1,2-diacyl-sn-glycero-3-phosphocholine + CMP + H(+)</text>
        <dbReference type="Rhea" id="RHEA:32939"/>
        <dbReference type="ChEBI" id="CHEBI:15378"/>
        <dbReference type="ChEBI" id="CHEBI:17815"/>
        <dbReference type="ChEBI" id="CHEBI:57643"/>
        <dbReference type="ChEBI" id="CHEBI:58779"/>
        <dbReference type="ChEBI" id="CHEBI:60377"/>
        <dbReference type="EC" id="2.7.8.2"/>
    </reaction>
    <physiologicalReaction direction="left-to-right" evidence="14">
        <dbReference type="Rhea" id="RHEA:32940"/>
    </physiologicalReaction>
</comment>
<dbReference type="Pfam" id="PF01066">
    <property type="entry name" value="CDP-OH_P_transf"/>
    <property type="match status" value="1"/>
</dbReference>
<evidence type="ECO:0000256" key="13">
    <source>
        <dbReference type="ARBA" id="ARBA00038987"/>
    </source>
</evidence>
<comment type="subcellular location">
    <subcellularLocation>
        <location evidence="1">Membrane</location>
        <topology evidence="1">Multi-pass membrane protein</topology>
    </subcellularLocation>
</comment>
<evidence type="ECO:0000256" key="9">
    <source>
        <dbReference type="ARBA" id="ARBA00036100"/>
    </source>
</evidence>
<keyword evidence="6 16" id="KW-0472">Membrane</keyword>
<evidence type="ECO:0000256" key="16">
    <source>
        <dbReference type="SAM" id="Phobius"/>
    </source>
</evidence>
<evidence type="ECO:0000256" key="15">
    <source>
        <dbReference type="RuleBase" id="RU003750"/>
    </source>
</evidence>
<dbReference type="PIRSF" id="PIRSF015665">
    <property type="entry name" value="CHOPT"/>
    <property type="match status" value="1"/>
</dbReference>
<dbReference type="GO" id="GO:0004307">
    <property type="term" value="F:ethanolaminephosphotransferase activity"/>
    <property type="evidence" value="ECO:0007669"/>
    <property type="project" value="TreeGrafter"/>
</dbReference>
<feature type="transmembrane region" description="Helical" evidence="16">
    <location>
        <begin position="55"/>
        <end position="76"/>
    </location>
</feature>
<feature type="transmembrane region" description="Helical" evidence="16">
    <location>
        <begin position="184"/>
        <end position="203"/>
    </location>
</feature>
<gene>
    <name evidence="17" type="ORF">O3M35_006122</name>
</gene>
<dbReference type="PROSITE" id="PS00379">
    <property type="entry name" value="CDP_ALCOHOL_P_TRANSF"/>
    <property type="match status" value="1"/>
</dbReference>
<dbReference type="PANTHER" id="PTHR10414">
    <property type="entry name" value="ETHANOLAMINEPHOSPHOTRANSFERASE"/>
    <property type="match status" value="1"/>
</dbReference>
<reference evidence="17 18" key="1">
    <citation type="submission" date="2022-12" db="EMBL/GenBank/DDBJ databases">
        <title>Chromosome-level genome assembly of true bugs.</title>
        <authorList>
            <person name="Ma L."/>
            <person name="Li H."/>
        </authorList>
    </citation>
    <scope>NUCLEOTIDE SEQUENCE [LARGE SCALE GENOMIC DNA]</scope>
    <source>
        <strain evidence="17">Lab_2022b</strain>
    </source>
</reference>
<organism evidence="17 18">
    <name type="scientific">Rhynocoris fuscipes</name>
    <dbReference type="NCBI Taxonomy" id="488301"/>
    <lineage>
        <taxon>Eukaryota</taxon>
        <taxon>Metazoa</taxon>
        <taxon>Ecdysozoa</taxon>
        <taxon>Arthropoda</taxon>
        <taxon>Hexapoda</taxon>
        <taxon>Insecta</taxon>
        <taxon>Pterygota</taxon>
        <taxon>Neoptera</taxon>
        <taxon>Paraneoptera</taxon>
        <taxon>Hemiptera</taxon>
        <taxon>Heteroptera</taxon>
        <taxon>Panheteroptera</taxon>
        <taxon>Cimicomorpha</taxon>
        <taxon>Reduviidae</taxon>
        <taxon>Harpactorinae</taxon>
        <taxon>Harpactorini</taxon>
        <taxon>Rhynocoris</taxon>
    </lineage>
</organism>
<feature type="transmembrane region" description="Helical" evidence="16">
    <location>
        <begin position="255"/>
        <end position="273"/>
    </location>
</feature>
<evidence type="ECO:0000256" key="10">
    <source>
        <dbReference type="ARBA" id="ARBA00036651"/>
    </source>
</evidence>
<accession>A0AAW1DC67</accession>
<protein>
    <recommendedName>
        <fullName evidence="13">diacylglycerol cholinephosphotransferase</fullName>
        <ecNumber evidence="13">2.7.8.2</ecNumber>
    </recommendedName>
</protein>
<evidence type="ECO:0000256" key="2">
    <source>
        <dbReference type="ARBA" id="ARBA00010441"/>
    </source>
</evidence>
<feature type="transmembrane region" description="Helical" evidence="16">
    <location>
        <begin position="215"/>
        <end position="235"/>
    </location>
</feature>
<keyword evidence="7" id="KW-0594">Phospholipid biosynthesis</keyword>
<keyword evidence="3 15" id="KW-0808">Transferase</keyword>
<dbReference type="FunFam" id="1.20.120.1760:FF:000002">
    <property type="entry name" value="Choline/ethanolamine phosphotransferase 1"/>
    <property type="match status" value="1"/>
</dbReference>
<dbReference type="GO" id="GO:0004142">
    <property type="term" value="F:diacylglycerol cholinephosphotransferase activity"/>
    <property type="evidence" value="ECO:0007669"/>
    <property type="project" value="UniProtKB-EC"/>
</dbReference>
<dbReference type="InterPro" id="IPR014472">
    <property type="entry name" value="CHOPT"/>
</dbReference>
<evidence type="ECO:0000256" key="7">
    <source>
        <dbReference type="ARBA" id="ARBA00023209"/>
    </source>
</evidence>
<dbReference type="InterPro" id="IPR048254">
    <property type="entry name" value="CDP_ALCOHOL_P_TRANSF_CS"/>
</dbReference>
<evidence type="ECO:0000256" key="8">
    <source>
        <dbReference type="ARBA" id="ARBA00023264"/>
    </source>
</evidence>
<dbReference type="EC" id="2.7.8.2" evidence="13"/>
<dbReference type="GO" id="GO:0005794">
    <property type="term" value="C:Golgi apparatus"/>
    <property type="evidence" value="ECO:0007669"/>
    <property type="project" value="TreeGrafter"/>
</dbReference>
<dbReference type="Gene3D" id="1.20.120.1760">
    <property type="match status" value="1"/>
</dbReference>
<evidence type="ECO:0000256" key="11">
    <source>
        <dbReference type="ARBA" id="ARBA00036890"/>
    </source>
</evidence>
<sequence length="427" mass="48126">MNMFFYKEKILSPGQLKRLSDHKYSCESLSILDSVLQPWWEWLVSKIPLWLAPNLITVIGLIINILTTLVLVYYSPDAKAEAPWWAFILCAFGLFAYQSLDAIDGKQARRTGTSSPLGELFDHGCDSVSTVFVAISACIAVQLGAYPSWMFFQCFCAITLFYCAHWQAYVSGTLRFGRVDVTEAQFTIMGIHLISAFLGPEIWSIKVPVIGIFELRHLIFVMTVVCCSVPLYQLFIDICNGGVGKNGSTVAGTSVLSPVIPLSLVIVPAFIICRKSTEHVYENHPVLYILAFGLVAAKVTNRLVVAHMTRNEMDYFDSSLIGPAMLFLNQYFNFFIPEHVVLWFCLIWVCFDLIRYSRQVCLEICDHMRIQLFKITPNTTTQNLQQQSSNRNVNADMNDVTYALNEDGTPLLDADDDEFIIYDASVA</sequence>
<evidence type="ECO:0000256" key="6">
    <source>
        <dbReference type="ARBA" id="ARBA00023136"/>
    </source>
</evidence>
<dbReference type="InterPro" id="IPR043130">
    <property type="entry name" value="CDP-OH_PTrfase_TM_dom"/>
</dbReference>
<comment type="similarity">
    <text evidence="2 15">Belongs to the CDP-alcohol phosphatidyltransferase class-I family.</text>
</comment>
<dbReference type="PANTHER" id="PTHR10414:SF37">
    <property type="entry name" value="BB IN A BOXCAR, ISOFORM C"/>
    <property type="match status" value="1"/>
</dbReference>
<evidence type="ECO:0000313" key="18">
    <source>
        <dbReference type="Proteomes" id="UP001461498"/>
    </source>
</evidence>
<feature type="transmembrane region" description="Helical" evidence="16">
    <location>
        <begin position="334"/>
        <end position="354"/>
    </location>
</feature>
<proteinExistence type="inferred from homology"/>
<evidence type="ECO:0000313" key="17">
    <source>
        <dbReference type="EMBL" id="KAK9508594.1"/>
    </source>
</evidence>
<dbReference type="GO" id="GO:0005789">
    <property type="term" value="C:endoplasmic reticulum membrane"/>
    <property type="evidence" value="ECO:0007669"/>
    <property type="project" value="TreeGrafter"/>
</dbReference>
<evidence type="ECO:0000256" key="1">
    <source>
        <dbReference type="ARBA" id="ARBA00004141"/>
    </source>
</evidence>
<dbReference type="InterPro" id="IPR000462">
    <property type="entry name" value="CDP-OH_P_trans"/>
</dbReference>
<comment type="catalytic activity">
    <reaction evidence="11">
        <text>1-hexadecanoyl-2-(9Z-octadecenoyl)-sn-glycerol + CDP-choline = 1-hexadecanoyl-2-(9Z-octadecenoyl)-sn-glycero-3-phosphocholine + CMP + H(+)</text>
        <dbReference type="Rhea" id="RHEA:54244"/>
        <dbReference type="ChEBI" id="CHEBI:15378"/>
        <dbReference type="ChEBI" id="CHEBI:58779"/>
        <dbReference type="ChEBI" id="CHEBI:60377"/>
        <dbReference type="ChEBI" id="CHEBI:73001"/>
        <dbReference type="ChEBI" id="CHEBI:75466"/>
    </reaction>
    <physiologicalReaction direction="left-to-right" evidence="11">
        <dbReference type="Rhea" id="RHEA:54245"/>
    </physiologicalReaction>
</comment>
<keyword evidence="5 16" id="KW-1133">Transmembrane helix</keyword>
<keyword evidence="18" id="KW-1185">Reference proteome</keyword>
<evidence type="ECO:0000256" key="3">
    <source>
        <dbReference type="ARBA" id="ARBA00022679"/>
    </source>
</evidence>
<feature type="transmembrane region" description="Helical" evidence="16">
    <location>
        <begin position="82"/>
        <end position="100"/>
    </location>
</feature>
<evidence type="ECO:0000256" key="5">
    <source>
        <dbReference type="ARBA" id="ARBA00022989"/>
    </source>
</evidence>
<keyword evidence="7" id="KW-0444">Lipid biosynthesis</keyword>
<keyword evidence="8" id="KW-1208">Phospholipid metabolism</keyword>
<dbReference type="EMBL" id="JAPXFL010000003">
    <property type="protein sequence ID" value="KAK9508594.1"/>
    <property type="molecule type" value="Genomic_DNA"/>
</dbReference>